<dbReference type="EMBL" id="CP097332">
    <property type="protein sequence ID" value="UQX87135.1"/>
    <property type="molecule type" value="Genomic_DNA"/>
</dbReference>
<dbReference type="InterPro" id="IPR029058">
    <property type="entry name" value="AB_hydrolase_fold"/>
</dbReference>
<dbReference type="SUPFAM" id="SSF53474">
    <property type="entry name" value="alpha/beta-Hydrolases"/>
    <property type="match status" value="1"/>
</dbReference>
<feature type="signal peptide" evidence="1">
    <location>
        <begin position="1"/>
        <end position="28"/>
    </location>
</feature>
<feature type="chain" id="PRO_5046997418" evidence="1">
    <location>
        <begin position="29"/>
        <end position="486"/>
    </location>
</feature>
<evidence type="ECO:0000256" key="1">
    <source>
        <dbReference type="SAM" id="SignalP"/>
    </source>
</evidence>
<name>A0ABY4QVX5_9ACTN</name>
<evidence type="ECO:0000313" key="3">
    <source>
        <dbReference type="Proteomes" id="UP001056336"/>
    </source>
</evidence>
<proteinExistence type="predicted"/>
<dbReference type="PROSITE" id="PS51257">
    <property type="entry name" value="PROKAR_LIPOPROTEIN"/>
    <property type="match status" value="1"/>
</dbReference>
<gene>
    <name evidence="2" type="ORF">M6D93_12585</name>
</gene>
<keyword evidence="3" id="KW-1185">Reference proteome</keyword>
<organism evidence="2 3">
    <name type="scientific">Jatrophihabitans telluris</name>
    <dbReference type="NCBI Taxonomy" id="2038343"/>
    <lineage>
        <taxon>Bacteria</taxon>
        <taxon>Bacillati</taxon>
        <taxon>Actinomycetota</taxon>
        <taxon>Actinomycetes</taxon>
        <taxon>Jatrophihabitantales</taxon>
        <taxon>Jatrophihabitantaceae</taxon>
        <taxon>Jatrophihabitans</taxon>
    </lineage>
</organism>
<evidence type="ECO:0000313" key="2">
    <source>
        <dbReference type="EMBL" id="UQX87135.1"/>
    </source>
</evidence>
<reference evidence="2" key="2">
    <citation type="submission" date="2022-05" db="EMBL/GenBank/DDBJ databases">
        <authorList>
            <person name="Kim J.-S."/>
            <person name="Lee K."/>
            <person name="Suh M."/>
            <person name="Eom M."/>
            <person name="Kim J.-S."/>
            <person name="Kim D.-S."/>
            <person name="Ko S.-H."/>
            <person name="Shin Y."/>
            <person name="Lee J.-S."/>
        </authorList>
    </citation>
    <scope>NUCLEOTIDE SEQUENCE</scope>
    <source>
        <strain evidence="2">N237</strain>
    </source>
</reference>
<keyword evidence="1" id="KW-0732">Signal</keyword>
<sequence>MPTTYRRVATRFVPSVALLATLATAACAADTSTPLTGRQKAVQSRSDSVAMKNCAAQCTGDIDGAKYTIKLPQKWNGTLLLYSHGYRFAAPAPPTFSAVETNAQVTSTDSDGSGSDELSQKLLSEGYALAGSSYKSNGWAVGDGVSAGEQLHDKFVSLVGKPNRTYVWGDSLGGLITQIIAEKNPAWVDGAAPMCGAVAGPNYNFDVALDVAFAVKALVDPQLKLTGYSSAEDAAANWTHAEKAVVKAASDISGGGTAKVLFIAALVNAPTATGTYDGHDVTSQVKARVEALLTALAFGTSGRYELEQRVGGDPSQNTDANYPARIDAAENQLISTVGGSVTKLESALASLPRVSADTAARTAIEKLGDTTGQLSAPTVTLHTEADPLVLVQNESVLAARTRVAGRSGQLVQLFIAPPATFSESTGAPYGAGHCNFSMGQRLGLISVLDNWVRRSAYPVQSGLVSAIGDGYAPVFAPGPWPGDEKG</sequence>
<dbReference type="RefSeq" id="WP_249769584.1">
    <property type="nucleotide sequence ID" value="NZ_CP097332.1"/>
</dbReference>
<dbReference type="Proteomes" id="UP001056336">
    <property type="component" value="Chromosome"/>
</dbReference>
<reference evidence="2" key="1">
    <citation type="journal article" date="2018" name="Int. J. Syst. Evol. Microbiol.">
        <title>Jatrophihabitans telluris sp. nov., isolated from sediment soil of lava forest wetlands and the emended description of the genus Jatrophihabitans.</title>
        <authorList>
            <person name="Lee K.C."/>
            <person name="Suh M.K."/>
            <person name="Eom M.K."/>
            <person name="Kim K.K."/>
            <person name="Kim J.S."/>
            <person name="Kim D.S."/>
            <person name="Ko S.H."/>
            <person name="Shin Y.K."/>
            <person name="Lee J.S."/>
        </authorList>
    </citation>
    <scope>NUCLEOTIDE SEQUENCE</scope>
    <source>
        <strain evidence="2">N237</strain>
    </source>
</reference>
<accession>A0ABY4QVX5</accession>
<dbReference type="Gene3D" id="3.40.50.1820">
    <property type="entry name" value="alpha/beta hydrolase"/>
    <property type="match status" value="1"/>
</dbReference>
<protein>
    <submittedName>
        <fullName evidence="2">Lysophospholipase</fullName>
    </submittedName>
</protein>